<gene>
    <name evidence="1" type="ORF">GAYE_SCF7681MG6998</name>
</gene>
<dbReference type="Proteomes" id="UP001300502">
    <property type="component" value="Unassembled WGS sequence"/>
</dbReference>
<reference evidence="1 2" key="1">
    <citation type="submission" date="2022-07" db="EMBL/GenBank/DDBJ databases">
        <title>Genome-wide signatures of adaptation to extreme environments.</title>
        <authorList>
            <person name="Cho C.H."/>
            <person name="Yoon H.S."/>
        </authorList>
    </citation>
    <scope>NUCLEOTIDE SEQUENCE [LARGE SCALE GENOMIC DNA]</scope>
    <source>
        <strain evidence="1 2">108.79 E11</strain>
    </source>
</reference>
<accession>A0AAV9IP73</accession>
<keyword evidence="2" id="KW-1185">Reference proteome</keyword>
<protein>
    <submittedName>
        <fullName evidence="1">Uncharacterized protein</fullName>
    </submittedName>
</protein>
<name>A0AAV9IP73_9RHOD</name>
<dbReference type="AlphaFoldDB" id="A0AAV9IP73"/>
<proteinExistence type="predicted"/>
<comment type="caution">
    <text evidence="1">The sequence shown here is derived from an EMBL/GenBank/DDBJ whole genome shotgun (WGS) entry which is preliminary data.</text>
</comment>
<evidence type="ECO:0000313" key="2">
    <source>
        <dbReference type="Proteomes" id="UP001300502"/>
    </source>
</evidence>
<dbReference type="EMBL" id="JANCYU010000075">
    <property type="protein sequence ID" value="KAK4529048.1"/>
    <property type="molecule type" value="Genomic_DNA"/>
</dbReference>
<organism evidence="1 2">
    <name type="scientific">Galdieria yellowstonensis</name>
    <dbReference type="NCBI Taxonomy" id="3028027"/>
    <lineage>
        <taxon>Eukaryota</taxon>
        <taxon>Rhodophyta</taxon>
        <taxon>Bangiophyceae</taxon>
        <taxon>Galdieriales</taxon>
        <taxon>Galdieriaceae</taxon>
        <taxon>Galdieria</taxon>
    </lineage>
</organism>
<evidence type="ECO:0000313" key="1">
    <source>
        <dbReference type="EMBL" id="KAK4529048.1"/>
    </source>
</evidence>
<sequence length="108" mass="13059">MSVDSLFASKFERVSWLHEHFEILFGDNPVFWKLFDLLCSLLDKSLPELLKRLEWKERVPSDSSFDWKVFLDQHALLPEQVSKRYALMFPWRYPRDDFNKVTRVDAYT</sequence>